<dbReference type="Proteomes" id="UP000324705">
    <property type="component" value="Chromosome 3B"/>
</dbReference>
<dbReference type="InterPro" id="IPR033309">
    <property type="entry name" value="Mus81"/>
</dbReference>
<protein>
    <recommendedName>
        <fullName evidence="1">Crossover junction endonuclease MUS81</fullName>
        <ecNumber evidence="1">3.1.22.-</ecNumber>
    </recommendedName>
</protein>
<keyword evidence="1" id="KW-0233">DNA recombination</keyword>
<name>A0A9R1QVB7_TRITD</name>
<dbReference type="PANTHER" id="PTHR13451:SF0">
    <property type="entry name" value="CROSSOVER JUNCTION ENDONUCLEASE MUS81"/>
    <property type="match status" value="1"/>
</dbReference>
<keyword evidence="1" id="KW-0539">Nucleus</keyword>
<gene>
    <name evidence="3" type="ORF">TRITD_3Bv1G246420</name>
</gene>
<comment type="subunit">
    <text evidence="1">Interacts with EME1.</text>
</comment>
<dbReference type="EC" id="3.1.22.-" evidence="1"/>
<dbReference type="GO" id="GO:0000727">
    <property type="term" value="P:double-strand break repair via break-induced replication"/>
    <property type="evidence" value="ECO:0007669"/>
    <property type="project" value="UniProtKB-UniRule"/>
</dbReference>
<dbReference type="GO" id="GO:0006308">
    <property type="term" value="P:DNA catabolic process"/>
    <property type="evidence" value="ECO:0007669"/>
    <property type="project" value="UniProtKB-UniRule"/>
</dbReference>
<dbReference type="AlphaFoldDB" id="A0A9R1QVB7"/>
<keyword evidence="4" id="KW-1185">Reference proteome</keyword>
<keyword evidence="1" id="KW-0479">Metal-binding</keyword>
<dbReference type="GO" id="GO:0005634">
    <property type="term" value="C:nucleus"/>
    <property type="evidence" value="ECO:0007669"/>
    <property type="project" value="UniProtKB-SubCell"/>
</dbReference>
<feature type="region of interest" description="Disordered" evidence="2">
    <location>
        <begin position="87"/>
        <end position="109"/>
    </location>
</feature>
<keyword evidence="1" id="KW-0378">Hydrolase</keyword>
<feature type="compositionally biased region" description="Polar residues" evidence="2">
    <location>
        <begin position="87"/>
        <end position="100"/>
    </location>
</feature>
<sequence length="170" mass="18762">MAPSGPRKRRVNRPENEEVAAWLFLKHRAMAEQQPGGLPEHQARALSTAYRCVCATNVPIRTFGDLARLRGVGGWVVDVMEDSFPGSSLDLSPPRSNTPGETGKKNTRNKPYVPWLKSAAYAIMITLYREMERGKEFMMRQELIDAAEASAQITVGILGMMVTVSLDGIA</sequence>
<dbReference type="InterPro" id="IPR036388">
    <property type="entry name" value="WH-like_DNA-bd_sf"/>
</dbReference>
<evidence type="ECO:0000256" key="2">
    <source>
        <dbReference type="SAM" id="MobiDB-lite"/>
    </source>
</evidence>
<keyword evidence="1" id="KW-0540">Nuclease</keyword>
<proteinExistence type="inferred from homology"/>
<evidence type="ECO:0000313" key="3">
    <source>
        <dbReference type="EMBL" id="VAH84242.1"/>
    </source>
</evidence>
<dbReference type="Gene3D" id="1.10.10.10">
    <property type="entry name" value="Winged helix-like DNA-binding domain superfamily/Winged helix DNA-binding domain"/>
    <property type="match status" value="1"/>
</dbReference>
<keyword evidence="1" id="KW-0227">DNA damage</keyword>
<reference evidence="3 4" key="1">
    <citation type="submission" date="2017-09" db="EMBL/GenBank/DDBJ databases">
        <authorList>
            <consortium name="International Durum Wheat Genome Sequencing Consortium (IDWGSC)"/>
            <person name="Milanesi L."/>
        </authorList>
    </citation>
    <scope>NUCLEOTIDE SEQUENCE [LARGE SCALE GENOMIC DNA]</scope>
    <source>
        <strain evidence="4">cv. Svevo</strain>
    </source>
</reference>
<keyword evidence="1" id="KW-0460">Magnesium</keyword>
<evidence type="ECO:0000313" key="4">
    <source>
        <dbReference type="Proteomes" id="UP000324705"/>
    </source>
</evidence>
<dbReference type="Gramene" id="TRITD3Bv1G246420.2">
    <property type="protein sequence ID" value="TRITD3Bv1G246420.2"/>
    <property type="gene ID" value="TRITD3Bv1G246420"/>
</dbReference>
<comment type="similarity">
    <text evidence="1">Belongs to the XPF family.</text>
</comment>
<comment type="cofactor">
    <cofactor evidence="1">
        <name>Mg(2+)</name>
        <dbReference type="ChEBI" id="CHEBI:18420"/>
    </cofactor>
</comment>
<comment type="subcellular location">
    <subcellularLocation>
        <location evidence="1">Nucleus</location>
    </subcellularLocation>
</comment>
<organism evidence="3 4">
    <name type="scientific">Triticum turgidum subsp. durum</name>
    <name type="common">Durum wheat</name>
    <name type="synonym">Triticum durum</name>
    <dbReference type="NCBI Taxonomy" id="4567"/>
    <lineage>
        <taxon>Eukaryota</taxon>
        <taxon>Viridiplantae</taxon>
        <taxon>Streptophyta</taxon>
        <taxon>Embryophyta</taxon>
        <taxon>Tracheophyta</taxon>
        <taxon>Spermatophyta</taxon>
        <taxon>Magnoliopsida</taxon>
        <taxon>Liliopsida</taxon>
        <taxon>Poales</taxon>
        <taxon>Poaceae</taxon>
        <taxon>BOP clade</taxon>
        <taxon>Pooideae</taxon>
        <taxon>Triticodae</taxon>
        <taxon>Triticeae</taxon>
        <taxon>Triticinae</taxon>
        <taxon>Triticum</taxon>
    </lineage>
</organism>
<dbReference type="GO" id="GO:0000712">
    <property type="term" value="P:resolution of meiotic recombination intermediates"/>
    <property type="evidence" value="ECO:0007669"/>
    <property type="project" value="TreeGrafter"/>
</dbReference>
<evidence type="ECO:0000256" key="1">
    <source>
        <dbReference type="RuleBase" id="RU369042"/>
    </source>
</evidence>
<dbReference type="GO" id="GO:0031573">
    <property type="term" value="P:mitotic intra-S DNA damage checkpoint signaling"/>
    <property type="evidence" value="ECO:0007669"/>
    <property type="project" value="TreeGrafter"/>
</dbReference>
<dbReference type="PANTHER" id="PTHR13451">
    <property type="entry name" value="CLASS II CROSSOVER JUNCTION ENDONUCLEASE MUS81"/>
    <property type="match status" value="1"/>
</dbReference>
<dbReference type="GO" id="GO:0046872">
    <property type="term" value="F:metal ion binding"/>
    <property type="evidence" value="ECO:0007669"/>
    <property type="project" value="UniProtKB-UniRule"/>
</dbReference>
<dbReference type="EMBL" id="LT934116">
    <property type="protein sequence ID" value="VAH84242.1"/>
    <property type="molecule type" value="Genomic_DNA"/>
</dbReference>
<keyword evidence="1" id="KW-0255">Endonuclease</keyword>
<dbReference type="GO" id="GO:0048476">
    <property type="term" value="C:Holliday junction resolvase complex"/>
    <property type="evidence" value="ECO:0007669"/>
    <property type="project" value="UniProtKB-UniRule"/>
</dbReference>
<comment type="function">
    <text evidence="1">Interacts with EME1 to form a DNA structure-specific endonuclease with substrate preference for branched DNA structures with a 5'-end at the branch nick. Typical substrates include 3'-flap structures, D-loops, replication forks and nicked Holliday junctions. May be required in mitosis for the processing of stalled or collapsed replication fork intermediates. May be required in meiosis for the repair of meiosis-specific double strand breaks subsequent to single-end invasion (SEI).</text>
</comment>
<dbReference type="GO" id="GO:0048257">
    <property type="term" value="F:3'-flap endonuclease activity"/>
    <property type="evidence" value="ECO:0007669"/>
    <property type="project" value="TreeGrafter"/>
</dbReference>
<dbReference type="GO" id="GO:0003677">
    <property type="term" value="F:DNA binding"/>
    <property type="evidence" value="ECO:0007669"/>
    <property type="project" value="UniProtKB-UniRule"/>
</dbReference>
<accession>A0A9R1QVB7</accession>
<dbReference type="OMA" id="PGDGIWI"/>
<keyword evidence="1" id="KW-0234">DNA repair</keyword>
<dbReference type="GO" id="GO:0008821">
    <property type="term" value="F:crossover junction DNA endonuclease activity"/>
    <property type="evidence" value="ECO:0007669"/>
    <property type="project" value="UniProtKB-UniRule"/>
</dbReference>